<dbReference type="Proteomes" id="UP001303222">
    <property type="component" value="Unassembled WGS sequence"/>
</dbReference>
<sequence length="242" mass="26670">MKDGRNVWFLRLYKMAEPEIKPVTEWPDWHANPDGGDPFTQDLNAPYDKRKFSLVGFCSDIIAGLVGITPAAGFVPVYVASLIGCLTATCCYYAVKYKHLLSVDDGLGIFVLHGVGGYVDNLLAGIFADNFVPALDGVSGSSYTGRWWSRNFRQLGRQFAGATTAAAWPFVISRILLFIIHKIPGLHLRASEDSEIRGLDIKYLEDVDEERFYMNGCILHGCLPTAEVLWVVEGSHAGYGTG</sequence>
<evidence type="ECO:0000259" key="7">
    <source>
        <dbReference type="Pfam" id="PF00909"/>
    </source>
</evidence>
<protein>
    <submittedName>
        <fullName evidence="8">Ammonium transporter family-domain-containing protein</fullName>
    </submittedName>
</protein>
<evidence type="ECO:0000313" key="9">
    <source>
        <dbReference type="Proteomes" id="UP001303222"/>
    </source>
</evidence>
<evidence type="ECO:0000256" key="2">
    <source>
        <dbReference type="ARBA" id="ARBA00005887"/>
    </source>
</evidence>
<proteinExistence type="inferred from homology"/>
<gene>
    <name evidence="8" type="ORF">QBC32DRAFT_363946</name>
</gene>
<accession>A0AAN6NRP8</accession>
<comment type="caution">
    <text evidence="8">The sequence shown here is derived from an EMBL/GenBank/DDBJ whole genome shotgun (WGS) entry which is preliminary data.</text>
</comment>
<evidence type="ECO:0000256" key="4">
    <source>
        <dbReference type="ARBA" id="ARBA00022989"/>
    </source>
</evidence>
<keyword evidence="4 6" id="KW-1133">Transmembrane helix</keyword>
<keyword evidence="3 6" id="KW-0812">Transmembrane</keyword>
<dbReference type="PANTHER" id="PTHR43029:SF15">
    <property type="entry name" value="AMMONIUM TRANSPORTER"/>
    <property type="match status" value="1"/>
</dbReference>
<evidence type="ECO:0000256" key="5">
    <source>
        <dbReference type="ARBA" id="ARBA00023136"/>
    </source>
</evidence>
<dbReference type="EMBL" id="MU859199">
    <property type="protein sequence ID" value="KAK3949859.1"/>
    <property type="molecule type" value="Genomic_DNA"/>
</dbReference>
<reference evidence="8" key="1">
    <citation type="journal article" date="2023" name="Mol. Phylogenet. Evol.">
        <title>Genome-scale phylogeny and comparative genomics of the fungal order Sordariales.</title>
        <authorList>
            <person name="Hensen N."/>
            <person name="Bonometti L."/>
            <person name="Westerberg I."/>
            <person name="Brannstrom I.O."/>
            <person name="Guillou S."/>
            <person name="Cros-Aarteil S."/>
            <person name="Calhoun S."/>
            <person name="Haridas S."/>
            <person name="Kuo A."/>
            <person name="Mondo S."/>
            <person name="Pangilinan J."/>
            <person name="Riley R."/>
            <person name="LaButti K."/>
            <person name="Andreopoulos B."/>
            <person name="Lipzen A."/>
            <person name="Chen C."/>
            <person name="Yan M."/>
            <person name="Daum C."/>
            <person name="Ng V."/>
            <person name="Clum A."/>
            <person name="Steindorff A."/>
            <person name="Ohm R.A."/>
            <person name="Martin F."/>
            <person name="Silar P."/>
            <person name="Natvig D.O."/>
            <person name="Lalanne C."/>
            <person name="Gautier V."/>
            <person name="Ament-Velasquez S.L."/>
            <person name="Kruys A."/>
            <person name="Hutchinson M.I."/>
            <person name="Powell A.J."/>
            <person name="Barry K."/>
            <person name="Miller A.N."/>
            <person name="Grigoriev I.V."/>
            <person name="Debuchy R."/>
            <person name="Gladieux P."/>
            <person name="Hiltunen Thoren M."/>
            <person name="Johannesson H."/>
        </authorList>
    </citation>
    <scope>NUCLEOTIDE SEQUENCE</scope>
    <source>
        <strain evidence="8">CBS 626.80</strain>
    </source>
</reference>
<keyword evidence="5 6" id="KW-0472">Membrane</keyword>
<comment type="subcellular location">
    <subcellularLocation>
        <location evidence="1">Membrane</location>
        <topology evidence="1">Multi-pass membrane protein</topology>
    </subcellularLocation>
</comment>
<evidence type="ECO:0000313" key="8">
    <source>
        <dbReference type="EMBL" id="KAK3949859.1"/>
    </source>
</evidence>
<dbReference type="InterPro" id="IPR029020">
    <property type="entry name" value="Ammonium/urea_transptr"/>
</dbReference>
<dbReference type="GO" id="GO:0005886">
    <property type="term" value="C:plasma membrane"/>
    <property type="evidence" value="ECO:0007669"/>
    <property type="project" value="TreeGrafter"/>
</dbReference>
<dbReference type="AlphaFoldDB" id="A0AAN6NRP8"/>
<dbReference type="SUPFAM" id="SSF111352">
    <property type="entry name" value="Ammonium transporter"/>
    <property type="match status" value="1"/>
</dbReference>
<dbReference type="PANTHER" id="PTHR43029">
    <property type="entry name" value="AMMONIUM TRANSPORTER MEP2"/>
    <property type="match status" value="1"/>
</dbReference>
<dbReference type="InterPro" id="IPR024041">
    <property type="entry name" value="NH4_transpt_AmtB-like_dom"/>
</dbReference>
<feature type="transmembrane region" description="Helical" evidence="6">
    <location>
        <begin position="159"/>
        <end position="180"/>
    </location>
</feature>
<organism evidence="8 9">
    <name type="scientific">Pseudoneurospora amorphoporcata</name>
    <dbReference type="NCBI Taxonomy" id="241081"/>
    <lineage>
        <taxon>Eukaryota</taxon>
        <taxon>Fungi</taxon>
        <taxon>Dikarya</taxon>
        <taxon>Ascomycota</taxon>
        <taxon>Pezizomycotina</taxon>
        <taxon>Sordariomycetes</taxon>
        <taxon>Sordariomycetidae</taxon>
        <taxon>Sordariales</taxon>
        <taxon>Sordariaceae</taxon>
        <taxon>Pseudoneurospora</taxon>
    </lineage>
</organism>
<evidence type="ECO:0000256" key="3">
    <source>
        <dbReference type="ARBA" id="ARBA00022692"/>
    </source>
</evidence>
<evidence type="ECO:0000256" key="1">
    <source>
        <dbReference type="ARBA" id="ARBA00004141"/>
    </source>
</evidence>
<name>A0AAN6NRP8_9PEZI</name>
<comment type="similarity">
    <text evidence="2">Belongs to the ammonia transporter channel (TC 1.A.11.2) family.</text>
</comment>
<reference evidence="8" key="2">
    <citation type="submission" date="2023-06" db="EMBL/GenBank/DDBJ databases">
        <authorList>
            <consortium name="Lawrence Berkeley National Laboratory"/>
            <person name="Mondo S.J."/>
            <person name="Hensen N."/>
            <person name="Bonometti L."/>
            <person name="Westerberg I."/>
            <person name="Brannstrom I.O."/>
            <person name="Guillou S."/>
            <person name="Cros-Aarteil S."/>
            <person name="Calhoun S."/>
            <person name="Haridas S."/>
            <person name="Kuo A."/>
            <person name="Pangilinan J."/>
            <person name="Riley R."/>
            <person name="Labutti K."/>
            <person name="Andreopoulos B."/>
            <person name="Lipzen A."/>
            <person name="Chen C."/>
            <person name="Yanf M."/>
            <person name="Daum C."/>
            <person name="Ng V."/>
            <person name="Clum A."/>
            <person name="Steindorff A."/>
            <person name="Ohm R."/>
            <person name="Martin F."/>
            <person name="Silar P."/>
            <person name="Natvig D."/>
            <person name="Lalanne C."/>
            <person name="Gautier V."/>
            <person name="Ament-Velasquez S.L."/>
            <person name="Kruys A."/>
            <person name="Hutchinson M.I."/>
            <person name="Powell A.J."/>
            <person name="Barry K."/>
            <person name="Miller A.N."/>
            <person name="Grigoriev I.V."/>
            <person name="Debuchy R."/>
            <person name="Gladieux P."/>
            <person name="Thoren M.H."/>
            <person name="Johannesson H."/>
        </authorList>
    </citation>
    <scope>NUCLEOTIDE SEQUENCE</scope>
    <source>
        <strain evidence="8">CBS 626.80</strain>
    </source>
</reference>
<dbReference type="InterPro" id="IPR001905">
    <property type="entry name" value="Ammonium_transpt"/>
</dbReference>
<dbReference type="GO" id="GO:0008519">
    <property type="term" value="F:ammonium channel activity"/>
    <property type="evidence" value="ECO:0007669"/>
    <property type="project" value="InterPro"/>
</dbReference>
<dbReference type="Gene3D" id="1.10.3430.10">
    <property type="entry name" value="Ammonium transporter AmtB like domains"/>
    <property type="match status" value="1"/>
</dbReference>
<dbReference type="Pfam" id="PF00909">
    <property type="entry name" value="Ammonium_transp"/>
    <property type="match status" value="1"/>
</dbReference>
<feature type="domain" description="Ammonium transporter AmtB-like" evidence="7">
    <location>
        <begin position="48"/>
        <end position="205"/>
    </location>
</feature>
<evidence type="ECO:0000256" key="6">
    <source>
        <dbReference type="SAM" id="Phobius"/>
    </source>
</evidence>
<feature type="transmembrane region" description="Helical" evidence="6">
    <location>
        <begin position="107"/>
        <end position="128"/>
    </location>
</feature>
<keyword evidence="9" id="KW-1185">Reference proteome</keyword>